<dbReference type="InParanoid" id="M7X6H7"/>
<dbReference type="InterPro" id="IPR029063">
    <property type="entry name" value="SAM-dependent_MTases_sf"/>
</dbReference>
<evidence type="ECO:0000256" key="1">
    <source>
        <dbReference type="SAM" id="Phobius"/>
    </source>
</evidence>
<evidence type="ECO:0000259" key="2">
    <source>
        <dbReference type="Pfam" id="PF08241"/>
    </source>
</evidence>
<proteinExistence type="predicted"/>
<dbReference type="SUPFAM" id="SSF53335">
    <property type="entry name" value="S-adenosyl-L-methionine-dependent methyltransferases"/>
    <property type="match status" value="1"/>
</dbReference>
<dbReference type="Proteomes" id="UP000010953">
    <property type="component" value="Unassembled WGS sequence"/>
</dbReference>
<dbReference type="STRING" id="1239962.C943_00322"/>
<organism evidence="3 4">
    <name type="scientific">Mariniradius saccharolyticus AK6</name>
    <dbReference type="NCBI Taxonomy" id="1239962"/>
    <lineage>
        <taxon>Bacteria</taxon>
        <taxon>Pseudomonadati</taxon>
        <taxon>Bacteroidota</taxon>
        <taxon>Cytophagia</taxon>
        <taxon>Cytophagales</taxon>
        <taxon>Cyclobacteriaceae</taxon>
        <taxon>Mariniradius</taxon>
    </lineage>
</organism>
<keyword evidence="4" id="KW-1185">Reference proteome</keyword>
<sequence>MATNRNRFQGLSNIVLFNWHFYLIAGSLIVVLTIFTEIFPTQFQDVFFWLALFSGFSILVSLVVSHYIYDRSDLYQMTWFDDTRPCRILNINAGFDETSHIIRTKAPNSCLTICDFYDPRKHTEVSIKRARKAFPPDPRTINVETEKLPFGNSSFDFIFLTLSAHEIRDARERAVFFREINRVANSDCRIYVTEHLRDLFNFAAYTIGFFHFFSRRQWLNSFVAANLKIIKEQKTTPFITTFVLGKNGDSL</sequence>
<comment type="caution">
    <text evidence="3">The sequence shown here is derived from an EMBL/GenBank/DDBJ whole genome shotgun (WGS) entry which is preliminary data.</text>
</comment>
<protein>
    <recommendedName>
        <fullName evidence="2">Methyltransferase type 11 domain-containing protein</fullName>
    </recommendedName>
</protein>
<dbReference type="Gene3D" id="3.40.50.150">
    <property type="entry name" value="Vaccinia Virus protein VP39"/>
    <property type="match status" value="1"/>
</dbReference>
<dbReference type="AlphaFoldDB" id="M7X6H7"/>
<feature type="transmembrane region" description="Helical" evidence="1">
    <location>
        <begin position="46"/>
        <end position="69"/>
    </location>
</feature>
<dbReference type="OrthoDB" id="9810615at2"/>
<reference evidence="3" key="1">
    <citation type="submission" date="2013-01" db="EMBL/GenBank/DDBJ databases">
        <title>Genome assembly of Mariniradius saccharolyticus AK6.</title>
        <authorList>
            <person name="Vaidya B."/>
            <person name="Khatri I."/>
            <person name="Tanuku N.R.S."/>
            <person name="Subramanian S."/>
            <person name="Pinnaka A."/>
        </authorList>
    </citation>
    <scope>NUCLEOTIDE SEQUENCE [LARGE SCALE GENOMIC DNA]</scope>
    <source>
        <strain evidence="3">AK6</strain>
    </source>
</reference>
<evidence type="ECO:0000313" key="4">
    <source>
        <dbReference type="Proteomes" id="UP000010953"/>
    </source>
</evidence>
<dbReference type="GO" id="GO:0008757">
    <property type="term" value="F:S-adenosylmethionine-dependent methyltransferase activity"/>
    <property type="evidence" value="ECO:0007669"/>
    <property type="project" value="InterPro"/>
</dbReference>
<dbReference type="InterPro" id="IPR013216">
    <property type="entry name" value="Methyltransf_11"/>
</dbReference>
<dbReference type="eggNOG" id="COG2226">
    <property type="taxonomic scope" value="Bacteria"/>
</dbReference>
<accession>M7X6H7</accession>
<feature type="transmembrane region" description="Helical" evidence="1">
    <location>
        <begin position="21"/>
        <end position="40"/>
    </location>
</feature>
<evidence type="ECO:0000313" key="3">
    <source>
        <dbReference type="EMBL" id="EMS33045.1"/>
    </source>
</evidence>
<name>M7X6H7_9BACT</name>
<keyword evidence="1" id="KW-0472">Membrane</keyword>
<dbReference type="EMBL" id="AMZY02000010">
    <property type="protein sequence ID" value="EMS33045.1"/>
    <property type="molecule type" value="Genomic_DNA"/>
</dbReference>
<keyword evidence="1" id="KW-1133">Transmembrane helix</keyword>
<feature type="domain" description="Methyltransferase type 11" evidence="2">
    <location>
        <begin position="126"/>
        <end position="190"/>
    </location>
</feature>
<keyword evidence="1" id="KW-0812">Transmembrane</keyword>
<gene>
    <name evidence="3" type="ORF">C943_00322</name>
</gene>
<dbReference type="Pfam" id="PF08241">
    <property type="entry name" value="Methyltransf_11"/>
    <property type="match status" value="1"/>
</dbReference>